<evidence type="ECO:0000313" key="2">
    <source>
        <dbReference type="EMBL" id="PTQ31141.1"/>
    </source>
</evidence>
<dbReference type="AlphaFoldDB" id="A0A2R6WBB3"/>
<dbReference type="Proteomes" id="UP000244005">
    <property type="component" value="Unassembled WGS sequence"/>
</dbReference>
<keyword evidence="3" id="KW-1185">Reference proteome</keyword>
<evidence type="ECO:0000256" key="1">
    <source>
        <dbReference type="SAM" id="MobiDB-lite"/>
    </source>
</evidence>
<evidence type="ECO:0000313" key="3">
    <source>
        <dbReference type="Proteomes" id="UP000244005"/>
    </source>
</evidence>
<feature type="compositionally biased region" description="Polar residues" evidence="1">
    <location>
        <begin position="1"/>
        <end position="19"/>
    </location>
</feature>
<protein>
    <submittedName>
        <fullName evidence="2">Uncharacterized protein</fullName>
    </submittedName>
</protein>
<gene>
    <name evidence="2" type="ORF">MARPO_0115s0057</name>
</gene>
<organism evidence="2 3">
    <name type="scientific">Marchantia polymorpha</name>
    <name type="common">Common liverwort</name>
    <name type="synonym">Marchantia aquatica</name>
    <dbReference type="NCBI Taxonomy" id="3197"/>
    <lineage>
        <taxon>Eukaryota</taxon>
        <taxon>Viridiplantae</taxon>
        <taxon>Streptophyta</taxon>
        <taxon>Embryophyta</taxon>
        <taxon>Marchantiophyta</taxon>
        <taxon>Marchantiopsida</taxon>
        <taxon>Marchantiidae</taxon>
        <taxon>Marchantiales</taxon>
        <taxon>Marchantiaceae</taxon>
        <taxon>Marchantia</taxon>
    </lineage>
</organism>
<proteinExistence type="predicted"/>
<feature type="compositionally biased region" description="Polar residues" evidence="1">
    <location>
        <begin position="166"/>
        <end position="189"/>
    </location>
</feature>
<sequence>MGGKRNNSPSFVPSSSAPQQADAESRSELATSRGALAHQLSADYNLAVGIVEIQRKASCTSCKSRSLELSAKNATKSRPASSAFLYDYNTRLLKTHFCALPASTTALLLLAIIARPQHASESRPSGRQLRSSPPENNRTSLSSTASTCLRAPLPRRPPQHADRRNNNLLCANAPPQSVATLPRNKQQAADLSASPKTTNSSSSSSSSLSLSLLPLPTTPNNSFASSSSQRQRQQRRR</sequence>
<feature type="compositionally biased region" description="Low complexity" evidence="1">
    <location>
        <begin position="191"/>
        <end position="231"/>
    </location>
</feature>
<dbReference type="EMBL" id="KZ772787">
    <property type="protein sequence ID" value="PTQ31141.1"/>
    <property type="molecule type" value="Genomic_DNA"/>
</dbReference>
<feature type="compositionally biased region" description="Polar residues" evidence="1">
    <location>
        <begin position="122"/>
        <end position="147"/>
    </location>
</feature>
<accession>A0A2R6WBB3</accession>
<name>A0A2R6WBB3_MARPO</name>
<feature type="region of interest" description="Disordered" evidence="1">
    <location>
        <begin position="1"/>
        <end position="30"/>
    </location>
</feature>
<feature type="region of interest" description="Disordered" evidence="1">
    <location>
        <begin position="117"/>
        <end position="237"/>
    </location>
</feature>
<reference evidence="3" key="1">
    <citation type="journal article" date="2017" name="Cell">
        <title>Insights into land plant evolution garnered from the Marchantia polymorpha genome.</title>
        <authorList>
            <person name="Bowman J.L."/>
            <person name="Kohchi T."/>
            <person name="Yamato K.T."/>
            <person name="Jenkins J."/>
            <person name="Shu S."/>
            <person name="Ishizaki K."/>
            <person name="Yamaoka S."/>
            <person name="Nishihama R."/>
            <person name="Nakamura Y."/>
            <person name="Berger F."/>
            <person name="Adam C."/>
            <person name="Aki S.S."/>
            <person name="Althoff F."/>
            <person name="Araki T."/>
            <person name="Arteaga-Vazquez M.A."/>
            <person name="Balasubrmanian S."/>
            <person name="Barry K."/>
            <person name="Bauer D."/>
            <person name="Boehm C.R."/>
            <person name="Briginshaw L."/>
            <person name="Caballero-Perez J."/>
            <person name="Catarino B."/>
            <person name="Chen F."/>
            <person name="Chiyoda S."/>
            <person name="Chovatia M."/>
            <person name="Davies K.M."/>
            <person name="Delmans M."/>
            <person name="Demura T."/>
            <person name="Dierschke T."/>
            <person name="Dolan L."/>
            <person name="Dorantes-Acosta A.E."/>
            <person name="Eklund D.M."/>
            <person name="Florent S.N."/>
            <person name="Flores-Sandoval E."/>
            <person name="Fujiyama A."/>
            <person name="Fukuzawa H."/>
            <person name="Galik B."/>
            <person name="Grimanelli D."/>
            <person name="Grimwood J."/>
            <person name="Grossniklaus U."/>
            <person name="Hamada T."/>
            <person name="Haseloff J."/>
            <person name="Hetherington A.J."/>
            <person name="Higo A."/>
            <person name="Hirakawa Y."/>
            <person name="Hundley H.N."/>
            <person name="Ikeda Y."/>
            <person name="Inoue K."/>
            <person name="Inoue S.I."/>
            <person name="Ishida S."/>
            <person name="Jia Q."/>
            <person name="Kakita M."/>
            <person name="Kanazawa T."/>
            <person name="Kawai Y."/>
            <person name="Kawashima T."/>
            <person name="Kennedy M."/>
            <person name="Kinose K."/>
            <person name="Kinoshita T."/>
            <person name="Kohara Y."/>
            <person name="Koide E."/>
            <person name="Komatsu K."/>
            <person name="Kopischke S."/>
            <person name="Kubo M."/>
            <person name="Kyozuka J."/>
            <person name="Lagercrantz U."/>
            <person name="Lin S.S."/>
            <person name="Lindquist E."/>
            <person name="Lipzen A.M."/>
            <person name="Lu C.W."/>
            <person name="De Luna E."/>
            <person name="Martienssen R.A."/>
            <person name="Minamino N."/>
            <person name="Mizutani M."/>
            <person name="Mizutani M."/>
            <person name="Mochizuki N."/>
            <person name="Monte I."/>
            <person name="Mosher R."/>
            <person name="Nagasaki H."/>
            <person name="Nakagami H."/>
            <person name="Naramoto S."/>
            <person name="Nishitani K."/>
            <person name="Ohtani M."/>
            <person name="Okamoto T."/>
            <person name="Okumura M."/>
            <person name="Phillips J."/>
            <person name="Pollak B."/>
            <person name="Reinders A."/>
            <person name="Rovekamp M."/>
            <person name="Sano R."/>
            <person name="Sawa S."/>
            <person name="Schmid M.W."/>
            <person name="Shirakawa M."/>
            <person name="Solano R."/>
            <person name="Spunde A."/>
            <person name="Suetsugu N."/>
            <person name="Sugano S."/>
            <person name="Sugiyama A."/>
            <person name="Sun R."/>
            <person name="Suzuki Y."/>
            <person name="Takenaka M."/>
            <person name="Takezawa D."/>
            <person name="Tomogane H."/>
            <person name="Tsuzuki M."/>
            <person name="Ueda T."/>
            <person name="Umeda M."/>
            <person name="Ward J.M."/>
            <person name="Watanabe Y."/>
            <person name="Yazaki K."/>
            <person name="Yokoyama R."/>
            <person name="Yoshitake Y."/>
            <person name="Yotsui I."/>
            <person name="Zachgo S."/>
            <person name="Schmutz J."/>
        </authorList>
    </citation>
    <scope>NUCLEOTIDE SEQUENCE [LARGE SCALE GENOMIC DNA]</scope>
    <source>
        <strain evidence="3">Tak-1</strain>
    </source>
</reference>